<evidence type="ECO:0000259" key="1">
    <source>
        <dbReference type="PROSITE" id="PS50097"/>
    </source>
</evidence>
<dbReference type="InterPro" id="IPR000210">
    <property type="entry name" value="BTB/POZ_dom"/>
</dbReference>
<dbReference type="Gene3D" id="3.30.710.10">
    <property type="entry name" value="Potassium Channel Kv1.1, Chain A"/>
    <property type="match status" value="1"/>
</dbReference>
<gene>
    <name evidence="2" type="ORF">FOMPIDRAFT_37123</name>
</gene>
<feature type="non-terminal residue" evidence="2">
    <location>
        <position position="309"/>
    </location>
</feature>
<dbReference type="PROSITE" id="PS50097">
    <property type="entry name" value="BTB"/>
    <property type="match status" value="1"/>
</dbReference>
<dbReference type="OrthoDB" id="3036049at2759"/>
<reference evidence="2 3" key="1">
    <citation type="journal article" date="2012" name="Science">
        <title>The Paleozoic origin of enzymatic lignin decomposition reconstructed from 31 fungal genomes.</title>
        <authorList>
            <person name="Floudas D."/>
            <person name="Binder M."/>
            <person name="Riley R."/>
            <person name="Barry K."/>
            <person name="Blanchette R.A."/>
            <person name="Henrissat B."/>
            <person name="Martinez A.T."/>
            <person name="Otillar R."/>
            <person name="Spatafora J.W."/>
            <person name="Yadav J.S."/>
            <person name="Aerts A."/>
            <person name="Benoit I."/>
            <person name="Boyd A."/>
            <person name="Carlson A."/>
            <person name="Copeland A."/>
            <person name="Coutinho P.M."/>
            <person name="de Vries R.P."/>
            <person name="Ferreira P."/>
            <person name="Findley K."/>
            <person name="Foster B."/>
            <person name="Gaskell J."/>
            <person name="Glotzer D."/>
            <person name="Gorecki P."/>
            <person name="Heitman J."/>
            <person name="Hesse C."/>
            <person name="Hori C."/>
            <person name="Igarashi K."/>
            <person name="Jurgens J.A."/>
            <person name="Kallen N."/>
            <person name="Kersten P."/>
            <person name="Kohler A."/>
            <person name="Kuees U."/>
            <person name="Kumar T.K.A."/>
            <person name="Kuo A."/>
            <person name="LaButti K."/>
            <person name="Larrondo L.F."/>
            <person name="Lindquist E."/>
            <person name="Ling A."/>
            <person name="Lombard V."/>
            <person name="Lucas S."/>
            <person name="Lundell T."/>
            <person name="Martin R."/>
            <person name="McLaughlin D.J."/>
            <person name="Morgenstern I."/>
            <person name="Morin E."/>
            <person name="Murat C."/>
            <person name="Nagy L.G."/>
            <person name="Nolan M."/>
            <person name="Ohm R.A."/>
            <person name="Patyshakuliyeva A."/>
            <person name="Rokas A."/>
            <person name="Ruiz-Duenas F.J."/>
            <person name="Sabat G."/>
            <person name="Salamov A."/>
            <person name="Samejima M."/>
            <person name="Schmutz J."/>
            <person name="Slot J.C."/>
            <person name="St John F."/>
            <person name="Stenlid J."/>
            <person name="Sun H."/>
            <person name="Sun S."/>
            <person name="Syed K."/>
            <person name="Tsang A."/>
            <person name="Wiebenga A."/>
            <person name="Young D."/>
            <person name="Pisabarro A."/>
            <person name="Eastwood D.C."/>
            <person name="Martin F."/>
            <person name="Cullen D."/>
            <person name="Grigoriev I.V."/>
            <person name="Hibbett D.S."/>
        </authorList>
    </citation>
    <scope>NUCLEOTIDE SEQUENCE</scope>
    <source>
        <strain evidence="3">FP-58527</strain>
    </source>
</reference>
<dbReference type="AlphaFoldDB" id="S8FMK8"/>
<dbReference type="HOGENOM" id="CLU_033082_3_2_1"/>
<evidence type="ECO:0000313" key="2">
    <source>
        <dbReference type="EMBL" id="EPT02556.1"/>
    </source>
</evidence>
<keyword evidence="3" id="KW-1185">Reference proteome</keyword>
<dbReference type="InterPro" id="IPR011333">
    <property type="entry name" value="SKP1/BTB/POZ_sf"/>
</dbReference>
<feature type="non-terminal residue" evidence="2">
    <location>
        <position position="1"/>
    </location>
</feature>
<evidence type="ECO:0000313" key="3">
    <source>
        <dbReference type="Proteomes" id="UP000015241"/>
    </source>
</evidence>
<sequence>DEEIWFSDGSVILLAHGRAFKVYQGLLANSSDVFQGLFSIPQSSAMETYEGCPIVRLTDHPEELRHLLRVLTNGKRYYRADEPLDFATVAALVRLSHKYQVDDVRDAYLARMKSCFCTDVKTWDVVSRNHGSGVMKYCDEDAIAAVNIAHLTGEESMLPSALFTYCLLNTRFLLDASPRLDGTEECLSAEETIKCIDARSLLLQNMIGIAVELSDHVLAASVQRIPHFTDGCRTVLLSLRDQVLYLPPRSLLRGALSSRENTIRSLQIDGQLCKSCADSFCNAEEGYLRKFWARLPQVLGTSAPVDWPR</sequence>
<organism evidence="2 3">
    <name type="scientific">Fomitopsis schrenkii</name>
    <name type="common">Brown rot fungus</name>
    <dbReference type="NCBI Taxonomy" id="2126942"/>
    <lineage>
        <taxon>Eukaryota</taxon>
        <taxon>Fungi</taxon>
        <taxon>Dikarya</taxon>
        <taxon>Basidiomycota</taxon>
        <taxon>Agaricomycotina</taxon>
        <taxon>Agaricomycetes</taxon>
        <taxon>Polyporales</taxon>
        <taxon>Fomitopsis</taxon>
    </lineage>
</organism>
<dbReference type="InParanoid" id="S8FMK8"/>
<dbReference type="SUPFAM" id="SSF54695">
    <property type="entry name" value="POZ domain"/>
    <property type="match status" value="1"/>
</dbReference>
<name>S8FMK8_FOMSC</name>
<feature type="domain" description="BTB" evidence="1">
    <location>
        <begin position="9"/>
        <end position="80"/>
    </location>
</feature>
<dbReference type="Proteomes" id="UP000015241">
    <property type="component" value="Unassembled WGS sequence"/>
</dbReference>
<protein>
    <recommendedName>
        <fullName evidence="1">BTB domain-containing protein</fullName>
    </recommendedName>
</protein>
<proteinExistence type="predicted"/>
<dbReference type="EMBL" id="KE504135">
    <property type="protein sequence ID" value="EPT02556.1"/>
    <property type="molecule type" value="Genomic_DNA"/>
</dbReference>
<dbReference type="STRING" id="743788.S8FMK8"/>
<accession>S8FMK8</accession>